<evidence type="ECO:0000256" key="2">
    <source>
        <dbReference type="ARBA" id="ARBA00016337"/>
    </source>
</evidence>
<feature type="binding site" evidence="11">
    <location>
        <position position="178"/>
    </location>
    <ligand>
        <name>Mg(2+)</name>
        <dbReference type="ChEBI" id="CHEBI:18420"/>
    </ligand>
</feature>
<name>A0A7R6TM97_9RHOO</name>
<keyword evidence="12" id="KW-0732">Signal</keyword>
<evidence type="ECO:0000256" key="4">
    <source>
        <dbReference type="ARBA" id="ARBA00022679"/>
    </source>
</evidence>
<comment type="subcellular location">
    <subcellularLocation>
        <location evidence="12">Cell inner membrane</location>
        <topology evidence="12">Lipid-anchor</topology>
        <orientation evidence="12">Periplasmic side</orientation>
    </subcellularLocation>
</comment>
<dbReference type="Pfam" id="PF02424">
    <property type="entry name" value="ApbE"/>
    <property type="match status" value="1"/>
</dbReference>
<evidence type="ECO:0000256" key="3">
    <source>
        <dbReference type="ARBA" id="ARBA00022630"/>
    </source>
</evidence>
<evidence type="ECO:0000256" key="12">
    <source>
        <dbReference type="RuleBase" id="RU363002"/>
    </source>
</evidence>
<gene>
    <name evidence="13" type="ORF">ICHIAU1_05850</name>
</gene>
<keyword evidence="5 10" id="KW-0479">Metal-binding</keyword>
<dbReference type="Proteomes" id="UP000463961">
    <property type="component" value="Chromosome"/>
</dbReference>
<evidence type="ECO:0000256" key="7">
    <source>
        <dbReference type="ARBA" id="ARBA00022842"/>
    </source>
</evidence>
<dbReference type="EMBL" id="AP022345">
    <property type="protein sequence ID" value="BBU68302.1"/>
    <property type="molecule type" value="Genomic_DNA"/>
</dbReference>
<evidence type="ECO:0000256" key="8">
    <source>
        <dbReference type="ARBA" id="ARBA00031306"/>
    </source>
</evidence>
<dbReference type="Gene3D" id="3.10.520.10">
    <property type="entry name" value="ApbE-like domains"/>
    <property type="match status" value="1"/>
</dbReference>
<keyword evidence="12" id="KW-0997">Cell inner membrane</keyword>
<sequence length="354" mass="38107">MAWLRAWLLAAFMALALGACGEKKPITSESFVFGTRVEVQVAEDVPEAQVRAAVAQVLAEFDRMHRTYHAWQPSELTQLNDALAAGQRVHVSSEMASLLLEAQQFSKLSEGLFDPGIGKLIALWGFHADSYAAHLPEPSAINAWLKSHPSIAQLKIDTNDAGTWVSSRNTQVALDFGGSLKGTALDRAAAILRAAGLNNALINIGGNVMALGTRYGSAWRVAIQAPRYAGPLAVLELRDGEATGTSGDYQRYFEVDGKRYPHLLDPRTGYPAPGVQSVTIVVDGPSAGVRSDVLTKPLFIAGSNDWTAMAQRLAMQSVLHVSDDGTVSVTANLADRLKFQPHDGKLPDIRRLSP</sequence>
<feature type="binding site" evidence="11">
    <location>
        <position position="292"/>
    </location>
    <ligand>
        <name>Mg(2+)</name>
        <dbReference type="ChEBI" id="CHEBI:18420"/>
    </ligand>
</feature>
<keyword evidence="12" id="KW-0449">Lipoprotein</keyword>
<keyword evidence="12" id="KW-1003">Cell membrane</keyword>
<dbReference type="PROSITE" id="PS51257">
    <property type="entry name" value="PROKAR_LIPOPROTEIN"/>
    <property type="match status" value="1"/>
</dbReference>
<evidence type="ECO:0000313" key="13">
    <source>
        <dbReference type="EMBL" id="BBU68302.1"/>
    </source>
</evidence>
<comment type="similarity">
    <text evidence="10 12">Belongs to the ApbE family.</text>
</comment>
<dbReference type="SUPFAM" id="SSF143631">
    <property type="entry name" value="ApbE-like"/>
    <property type="match status" value="1"/>
</dbReference>
<keyword evidence="14" id="KW-1185">Reference proteome</keyword>
<evidence type="ECO:0000256" key="1">
    <source>
        <dbReference type="ARBA" id="ARBA00011955"/>
    </source>
</evidence>
<evidence type="ECO:0000256" key="9">
    <source>
        <dbReference type="ARBA" id="ARBA00048540"/>
    </source>
</evidence>
<keyword evidence="4 10" id="KW-0808">Transferase</keyword>
<evidence type="ECO:0000256" key="5">
    <source>
        <dbReference type="ARBA" id="ARBA00022723"/>
    </source>
</evidence>
<dbReference type="InterPro" id="IPR003374">
    <property type="entry name" value="ApbE-like_sf"/>
</dbReference>
<reference evidence="14" key="1">
    <citation type="submission" date="2020-01" db="EMBL/GenBank/DDBJ databases">
        <title>Phosphoaccumulans saitamaens gen. nov., sp. nov., a polyphosphate accumulating bacterium isolated from surface river water.</title>
        <authorList>
            <person name="Watanabe K."/>
            <person name="Suda W."/>
        </authorList>
    </citation>
    <scope>NUCLEOTIDE SEQUENCE [LARGE SCALE GENOMIC DNA]</scope>
    <source>
        <strain evidence="14">ICHIAU1</strain>
    </source>
</reference>
<dbReference type="PIRSF" id="PIRSF006268">
    <property type="entry name" value="ApbE"/>
    <property type="match status" value="1"/>
</dbReference>
<comment type="cofactor">
    <cofactor evidence="11">
        <name>Mg(2+)</name>
        <dbReference type="ChEBI" id="CHEBI:18420"/>
    </cofactor>
    <cofactor evidence="11">
        <name>Mn(2+)</name>
        <dbReference type="ChEBI" id="CHEBI:29035"/>
    </cofactor>
    <text evidence="11">Magnesium. Can also use manganese.</text>
</comment>
<dbReference type="RefSeq" id="WP_242451475.1">
    <property type="nucleotide sequence ID" value="NZ_AP022345.1"/>
</dbReference>
<evidence type="ECO:0000256" key="10">
    <source>
        <dbReference type="PIRNR" id="PIRNR006268"/>
    </source>
</evidence>
<organism evidence="13 14">
    <name type="scientific">Fluviibacter phosphoraccumulans</name>
    <dbReference type="NCBI Taxonomy" id="1751046"/>
    <lineage>
        <taxon>Bacteria</taxon>
        <taxon>Pseudomonadati</taxon>
        <taxon>Pseudomonadota</taxon>
        <taxon>Betaproteobacteria</taxon>
        <taxon>Rhodocyclales</taxon>
        <taxon>Fluviibacteraceae</taxon>
        <taxon>Fluviibacter</taxon>
    </lineage>
</organism>
<keyword evidence="3 10" id="KW-0285">Flavoprotein</keyword>
<keyword evidence="6 10" id="KW-0274">FAD</keyword>
<proteinExistence type="inferred from homology"/>
<dbReference type="PANTHER" id="PTHR30040">
    <property type="entry name" value="THIAMINE BIOSYNTHESIS LIPOPROTEIN APBE"/>
    <property type="match status" value="1"/>
</dbReference>
<protein>
    <recommendedName>
        <fullName evidence="2 10">FAD:protein FMN transferase</fullName>
        <ecNumber evidence="1 10">2.7.1.180</ecNumber>
    </recommendedName>
    <alternativeName>
        <fullName evidence="8 10">Flavin transferase</fullName>
    </alternativeName>
</protein>
<evidence type="ECO:0000313" key="14">
    <source>
        <dbReference type="Proteomes" id="UP000463961"/>
    </source>
</evidence>
<dbReference type="AlphaFoldDB" id="A0A7R6TM97"/>
<evidence type="ECO:0000256" key="11">
    <source>
        <dbReference type="PIRSR" id="PIRSR006268-2"/>
    </source>
</evidence>
<dbReference type="GO" id="GO:0046872">
    <property type="term" value="F:metal ion binding"/>
    <property type="evidence" value="ECO:0007669"/>
    <property type="project" value="UniProtKB-UniRule"/>
</dbReference>
<dbReference type="PANTHER" id="PTHR30040:SF2">
    <property type="entry name" value="FAD:PROTEIN FMN TRANSFERASE"/>
    <property type="match status" value="1"/>
</dbReference>
<feature type="signal peptide" evidence="12">
    <location>
        <begin position="1"/>
        <end position="21"/>
    </location>
</feature>
<dbReference type="EC" id="2.7.1.180" evidence="1 10"/>
<accession>A0A7R6TM97</accession>
<evidence type="ECO:0000256" key="6">
    <source>
        <dbReference type="ARBA" id="ARBA00022827"/>
    </source>
</evidence>
<comment type="function">
    <text evidence="12">Flavin transferase that catalyzes the transfer of the FMN moiety of FAD and its covalent binding to the hydroxyl group of a threonine residue in a target flavoprotein.</text>
</comment>
<feature type="chain" id="PRO_5031606849" description="FAD:protein FMN transferase" evidence="12">
    <location>
        <begin position="22"/>
        <end position="354"/>
    </location>
</feature>
<comment type="catalytic activity">
    <reaction evidence="9 10 12">
        <text>L-threonyl-[protein] + FAD = FMN-L-threonyl-[protein] + AMP + H(+)</text>
        <dbReference type="Rhea" id="RHEA:36847"/>
        <dbReference type="Rhea" id="RHEA-COMP:11060"/>
        <dbReference type="Rhea" id="RHEA-COMP:11061"/>
        <dbReference type="ChEBI" id="CHEBI:15378"/>
        <dbReference type="ChEBI" id="CHEBI:30013"/>
        <dbReference type="ChEBI" id="CHEBI:57692"/>
        <dbReference type="ChEBI" id="CHEBI:74257"/>
        <dbReference type="ChEBI" id="CHEBI:456215"/>
        <dbReference type="EC" id="2.7.1.180"/>
    </reaction>
</comment>
<keyword evidence="7 10" id="KW-0460">Magnesium</keyword>
<dbReference type="GO" id="GO:0005886">
    <property type="term" value="C:plasma membrane"/>
    <property type="evidence" value="ECO:0007669"/>
    <property type="project" value="UniProtKB-SubCell"/>
</dbReference>
<keyword evidence="12" id="KW-0472">Membrane</keyword>
<dbReference type="GO" id="GO:0016740">
    <property type="term" value="F:transferase activity"/>
    <property type="evidence" value="ECO:0007669"/>
    <property type="project" value="UniProtKB-UniRule"/>
</dbReference>
<dbReference type="InterPro" id="IPR024932">
    <property type="entry name" value="ApbE"/>
</dbReference>